<evidence type="ECO:0000256" key="1">
    <source>
        <dbReference type="ARBA" id="ARBA00023015"/>
    </source>
</evidence>
<dbReference type="SMART" id="SM00422">
    <property type="entry name" value="HTH_MERR"/>
    <property type="match status" value="1"/>
</dbReference>
<dbReference type="GO" id="GO:0003700">
    <property type="term" value="F:DNA-binding transcription factor activity"/>
    <property type="evidence" value="ECO:0007669"/>
    <property type="project" value="InterPro"/>
</dbReference>
<keyword evidence="2" id="KW-0238">DNA-binding</keyword>
<dbReference type="InterPro" id="IPR009061">
    <property type="entry name" value="DNA-bd_dom_put_sf"/>
</dbReference>
<dbReference type="SUPFAM" id="SSF46955">
    <property type="entry name" value="Putative DNA-binding domain"/>
    <property type="match status" value="1"/>
</dbReference>
<protein>
    <submittedName>
        <fullName evidence="6">MerR family transcriptional regulator</fullName>
    </submittedName>
</protein>
<dbReference type="Pfam" id="PF13411">
    <property type="entry name" value="MerR_1"/>
    <property type="match status" value="1"/>
</dbReference>
<comment type="caution">
    <text evidence="6">The sequence shown here is derived from an EMBL/GenBank/DDBJ whole genome shotgun (WGS) entry which is preliminary data.</text>
</comment>
<dbReference type="InterPro" id="IPR036244">
    <property type="entry name" value="TipA-like_antibiotic-bd"/>
</dbReference>
<name>A0A3A6PKU9_9BACL</name>
<evidence type="ECO:0000256" key="4">
    <source>
        <dbReference type="ARBA" id="ARBA00023163"/>
    </source>
</evidence>
<evidence type="ECO:0000313" key="7">
    <source>
        <dbReference type="Proteomes" id="UP000267798"/>
    </source>
</evidence>
<dbReference type="OrthoDB" id="9814833at2"/>
<keyword evidence="7" id="KW-1185">Reference proteome</keyword>
<dbReference type="EMBL" id="QXQB01000002">
    <property type="protein sequence ID" value="RJX39918.1"/>
    <property type="molecule type" value="Genomic_DNA"/>
</dbReference>
<dbReference type="Proteomes" id="UP000267798">
    <property type="component" value="Unassembled WGS sequence"/>
</dbReference>
<dbReference type="CDD" id="cd01106">
    <property type="entry name" value="HTH_TipAL-Mta"/>
    <property type="match status" value="1"/>
</dbReference>
<dbReference type="GO" id="GO:0003677">
    <property type="term" value="F:DNA binding"/>
    <property type="evidence" value="ECO:0007669"/>
    <property type="project" value="UniProtKB-KW"/>
</dbReference>
<dbReference type="SUPFAM" id="SSF89082">
    <property type="entry name" value="Antibiotic binding domain of TipA-like multidrug resistance regulators"/>
    <property type="match status" value="1"/>
</dbReference>
<dbReference type="PROSITE" id="PS50937">
    <property type="entry name" value="HTH_MERR_2"/>
    <property type="match status" value="1"/>
</dbReference>
<sequence>MRYTVKQLADLTGITIKTLHHYHKIKLLEPCEVTQAGYRLYSTEELEQLQQILFYRELDFPLHEIKQAMADEPSRLHCLVKQKEALRLRKQRMDRLLTTLEDSIRFAQRGEHMDQSQMFQGLNKEEWEAALSEQNRYLKENYEYDMLDGQAIDPQELNETAQEAEAFMSGLAQALRDGWSPADERLQGLLTRHIVYLNELGFETTAESFVDQASFFVEDDLHRNMMESQQTGMSYYLYTAAVYYRDRRRESHQDESNGQ</sequence>
<reference evidence="6 7" key="1">
    <citation type="submission" date="2018-09" db="EMBL/GenBank/DDBJ databases">
        <title>Paenibacillus aracenensis nov. sp. isolated from a cave in southern Spain.</title>
        <authorList>
            <person name="Jurado V."/>
            <person name="Gutierrez-Patricio S."/>
            <person name="Gonzalez-Pimentel J.L."/>
            <person name="Miller A.Z."/>
            <person name="Laiz L."/>
            <person name="Saiz-Jimenez C."/>
        </authorList>
    </citation>
    <scope>NUCLEOTIDE SEQUENCE [LARGE SCALE GENOMIC DNA]</scope>
    <source>
        <strain evidence="6 7">JCM 19203</strain>
    </source>
</reference>
<dbReference type="Gene3D" id="1.10.490.50">
    <property type="entry name" value="Antibiotic binding domain of TipA-like multidrug resistance regulators"/>
    <property type="match status" value="1"/>
</dbReference>
<dbReference type="RefSeq" id="WP_120109766.1">
    <property type="nucleotide sequence ID" value="NZ_QXQB01000002.1"/>
</dbReference>
<feature type="domain" description="HTH merR-type" evidence="5">
    <location>
        <begin position="1"/>
        <end position="71"/>
    </location>
</feature>
<evidence type="ECO:0000256" key="2">
    <source>
        <dbReference type="ARBA" id="ARBA00023125"/>
    </source>
</evidence>
<dbReference type="InterPro" id="IPR047057">
    <property type="entry name" value="MerR_fam"/>
</dbReference>
<dbReference type="Pfam" id="PF07739">
    <property type="entry name" value="TipAS"/>
    <property type="match status" value="1"/>
</dbReference>
<keyword evidence="4" id="KW-0804">Transcription</keyword>
<evidence type="ECO:0000259" key="5">
    <source>
        <dbReference type="PROSITE" id="PS50937"/>
    </source>
</evidence>
<keyword evidence="3" id="KW-0010">Activator</keyword>
<organism evidence="6 7">
    <name type="scientific">Paenibacillus pinisoli</name>
    <dbReference type="NCBI Taxonomy" id="1276110"/>
    <lineage>
        <taxon>Bacteria</taxon>
        <taxon>Bacillati</taxon>
        <taxon>Bacillota</taxon>
        <taxon>Bacilli</taxon>
        <taxon>Bacillales</taxon>
        <taxon>Paenibacillaceae</taxon>
        <taxon>Paenibacillus</taxon>
    </lineage>
</organism>
<evidence type="ECO:0000256" key="3">
    <source>
        <dbReference type="ARBA" id="ARBA00023159"/>
    </source>
</evidence>
<accession>A0A3A6PKU9</accession>
<dbReference type="InterPro" id="IPR012925">
    <property type="entry name" value="TipAS_dom"/>
</dbReference>
<proteinExistence type="predicted"/>
<gene>
    <name evidence="6" type="ORF">D3P09_11045</name>
</gene>
<dbReference type="PANTHER" id="PTHR30204">
    <property type="entry name" value="REDOX-CYCLING DRUG-SENSING TRANSCRIPTIONAL ACTIVATOR SOXR"/>
    <property type="match status" value="1"/>
</dbReference>
<keyword evidence="1" id="KW-0805">Transcription regulation</keyword>
<evidence type="ECO:0000313" key="6">
    <source>
        <dbReference type="EMBL" id="RJX39918.1"/>
    </source>
</evidence>
<dbReference type="AlphaFoldDB" id="A0A3A6PKU9"/>
<dbReference type="InterPro" id="IPR000551">
    <property type="entry name" value="MerR-type_HTH_dom"/>
</dbReference>
<dbReference type="Gene3D" id="1.10.1660.10">
    <property type="match status" value="1"/>
</dbReference>
<dbReference type="PANTHER" id="PTHR30204:SF90">
    <property type="entry name" value="HTH-TYPE TRANSCRIPTIONAL ACTIVATOR MTA"/>
    <property type="match status" value="1"/>
</dbReference>